<dbReference type="RefSeq" id="XP_064708001.1">
    <property type="nucleotide sequence ID" value="XM_064856101.1"/>
</dbReference>
<dbReference type="GO" id="GO:0140662">
    <property type="term" value="F:ATP-dependent protein folding chaperone"/>
    <property type="evidence" value="ECO:0007669"/>
    <property type="project" value="InterPro"/>
</dbReference>
<name>A0AAV9NH09_9EURO</name>
<sequence>MASRSDTNHSVQTMERAILVAMDYGTTFSGIMWAQTARPDVKTTIVQWPDSDGLLEARTSDKVPTEMIYDEDELRWGFMIKDDEARHQWFKLDLDPTHENEVSRLTINFPDPKALPPLYDGASGAVKLSTDYLSCLRQHTVNILKLKLGEGVVNSTPIRYIITVPAIWNDAAKARTQQCGIDAGMGLDIRIISEPEAAVVHALDVMDPHNLNVGDTFVLCDAGGGTVDLISYSVTRLEPKLEIREAVAGSGDACGSIFLNRIFRKYLVSQLEDVEGVGDDTVEDAMADFESSTKRKFTGEEKDVIIRVPGLADDAAKRIKRQKMTINTSVLKALFEPVIASITTLVKNQLKQTKMAKAVILVGGFGQSPYLRKCIEQIVGDAVEVLQPPHGWTAVVRGALIRALNEDVPGISRITLASRIARKAYGIRIASSFIGGAHESHRKFWNPFWGRYDVTTMKWFTEQGDEIDQEKPLVAHFLSTQLISGGPLNEHSVRLYSFSSRSNAKAPLYPCGDMSRLVKLTANLSSISTTLIPTKVGADGLPYYYLSFEIKVKFFSAHTEYSLWYKNKEYGKVNSEYA</sequence>
<keyword evidence="4" id="KW-1185">Reference proteome</keyword>
<evidence type="ECO:0008006" key="5">
    <source>
        <dbReference type="Google" id="ProtNLM"/>
    </source>
</evidence>
<dbReference type="InterPro" id="IPR013126">
    <property type="entry name" value="Hsp_70_fam"/>
</dbReference>
<dbReference type="SUPFAM" id="SSF53067">
    <property type="entry name" value="Actin-like ATPase domain"/>
    <property type="match status" value="2"/>
</dbReference>
<gene>
    <name evidence="3" type="ORF">LTR84_012582</name>
</gene>
<keyword evidence="2" id="KW-0067">ATP-binding</keyword>
<dbReference type="InterPro" id="IPR043129">
    <property type="entry name" value="ATPase_NBD"/>
</dbReference>
<comment type="caution">
    <text evidence="3">The sequence shown here is derived from an EMBL/GenBank/DDBJ whole genome shotgun (WGS) entry which is preliminary data.</text>
</comment>
<evidence type="ECO:0000256" key="1">
    <source>
        <dbReference type="ARBA" id="ARBA00022741"/>
    </source>
</evidence>
<accession>A0AAV9NH09</accession>
<dbReference type="PANTHER" id="PTHR14187:SF82">
    <property type="entry name" value="FAMILY CHAPERONE, PUTATIVE (AFU_ORTHOLOGUE AFUA_7G08575)-RELATED"/>
    <property type="match status" value="1"/>
</dbReference>
<evidence type="ECO:0000256" key="2">
    <source>
        <dbReference type="ARBA" id="ARBA00022840"/>
    </source>
</evidence>
<organism evidence="3 4">
    <name type="scientific">Exophiala bonariae</name>
    <dbReference type="NCBI Taxonomy" id="1690606"/>
    <lineage>
        <taxon>Eukaryota</taxon>
        <taxon>Fungi</taxon>
        <taxon>Dikarya</taxon>
        <taxon>Ascomycota</taxon>
        <taxon>Pezizomycotina</taxon>
        <taxon>Eurotiomycetes</taxon>
        <taxon>Chaetothyriomycetidae</taxon>
        <taxon>Chaetothyriales</taxon>
        <taxon>Herpotrichiellaceae</taxon>
        <taxon>Exophiala</taxon>
    </lineage>
</organism>
<dbReference type="EMBL" id="JAVRRD010000008">
    <property type="protein sequence ID" value="KAK5056031.1"/>
    <property type="molecule type" value="Genomic_DNA"/>
</dbReference>
<proteinExistence type="predicted"/>
<dbReference type="Proteomes" id="UP001358417">
    <property type="component" value="Unassembled WGS sequence"/>
</dbReference>
<dbReference type="PANTHER" id="PTHR14187">
    <property type="entry name" value="ALPHA KINASE/ELONGATION FACTOR 2 KINASE"/>
    <property type="match status" value="1"/>
</dbReference>
<dbReference type="Pfam" id="PF00012">
    <property type="entry name" value="HSP70"/>
    <property type="match status" value="1"/>
</dbReference>
<evidence type="ECO:0000313" key="3">
    <source>
        <dbReference type="EMBL" id="KAK5056031.1"/>
    </source>
</evidence>
<reference evidence="3 4" key="1">
    <citation type="submission" date="2023-08" db="EMBL/GenBank/DDBJ databases">
        <title>Black Yeasts Isolated from many extreme environments.</title>
        <authorList>
            <person name="Coleine C."/>
            <person name="Stajich J.E."/>
            <person name="Selbmann L."/>
        </authorList>
    </citation>
    <scope>NUCLEOTIDE SEQUENCE [LARGE SCALE GENOMIC DNA]</scope>
    <source>
        <strain evidence="3 4">CCFEE 5792</strain>
    </source>
</reference>
<evidence type="ECO:0000313" key="4">
    <source>
        <dbReference type="Proteomes" id="UP001358417"/>
    </source>
</evidence>
<dbReference type="AlphaFoldDB" id="A0AAV9NH09"/>
<dbReference type="Gene3D" id="3.30.420.40">
    <property type="match status" value="2"/>
</dbReference>
<dbReference type="GeneID" id="89980724"/>
<keyword evidence="1" id="KW-0547">Nucleotide-binding</keyword>
<dbReference type="GO" id="GO:0005524">
    <property type="term" value="F:ATP binding"/>
    <property type="evidence" value="ECO:0007669"/>
    <property type="project" value="UniProtKB-KW"/>
</dbReference>
<dbReference type="Gene3D" id="3.90.640.10">
    <property type="entry name" value="Actin, Chain A, domain 4"/>
    <property type="match status" value="1"/>
</dbReference>
<protein>
    <recommendedName>
        <fullName evidence="5">Actin-like ATPase domain-containing protein</fullName>
    </recommendedName>
</protein>
<dbReference type="PRINTS" id="PR00301">
    <property type="entry name" value="HEATSHOCK70"/>
</dbReference>
<dbReference type="CDD" id="cd10170">
    <property type="entry name" value="ASKHA_NBD_HSP70"/>
    <property type="match status" value="1"/>
</dbReference>